<proteinExistence type="predicted"/>
<protein>
    <submittedName>
        <fullName evidence="1">Uncharacterized protein</fullName>
    </submittedName>
</protein>
<gene>
    <name evidence="1" type="ORF">CARUB_v10025712mg</name>
</gene>
<dbReference type="Pfam" id="PF04776">
    <property type="entry name" value="protein_MS5"/>
    <property type="match status" value="1"/>
</dbReference>
<organism evidence="1 2">
    <name type="scientific">Capsella rubella</name>
    <dbReference type="NCBI Taxonomy" id="81985"/>
    <lineage>
        <taxon>Eukaryota</taxon>
        <taxon>Viridiplantae</taxon>
        <taxon>Streptophyta</taxon>
        <taxon>Embryophyta</taxon>
        <taxon>Tracheophyta</taxon>
        <taxon>Spermatophyta</taxon>
        <taxon>Magnoliopsida</taxon>
        <taxon>eudicotyledons</taxon>
        <taxon>Gunneridae</taxon>
        <taxon>Pentapetalae</taxon>
        <taxon>rosids</taxon>
        <taxon>malvids</taxon>
        <taxon>Brassicales</taxon>
        <taxon>Brassicaceae</taxon>
        <taxon>Camelineae</taxon>
        <taxon>Capsella</taxon>
    </lineage>
</organism>
<sequence>MYDVMLDEANLSLDEHEARAPPSPVEDVYFSDEDDMDAVEHEKYRLQGFDVDYFNHTYNGIIPRGCSPYDTLFAKAGLHCYNLEKGKKLQFKSVLKVNAEIASLYNSYTTSEVMDPINNSLHTFQTLVTDAGYKNKARLILVTKICRIKPQVPGMGDATTLWDFDAIDDFYKGDMPDWPPNDDQWQFYEVNELELRDNEWLHLYAEVALFSKWDSDMSAHTPFEMKKVVVQTTEDVDSSMKLKMNNAIFYMSFKVHEGPECRGIVRRTSDGITGHMCLEARCWIDN</sequence>
<name>R0G293_9BRAS</name>
<dbReference type="AlphaFoldDB" id="R0G293"/>
<reference evidence="2" key="1">
    <citation type="journal article" date="2013" name="Nat. Genet.">
        <title>The Capsella rubella genome and the genomic consequences of rapid mating system evolution.</title>
        <authorList>
            <person name="Slotte T."/>
            <person name="Hazzouri K.M."/>
            <person name="Agren J.A."/>
            <person name="Koenig D."/>
            <person name="Maumus F."/>
            <person name="Guo Y.L."/>
            <person name="Steige K."/>
            <person name="Platts A.E."/>
            <person name="Escobar J.S."/>
            <person name="Newman L.K."/>
            <person name="Wang W."/>
            <person name="Mandakova T."/>
            <person name="Vello E."/>
            <person name="Smith L.M."/>
            <person name="Henz S.R."/>
            <person name="Steffen J."/>
            <person name="Takuno S."/>
            <person name="Brandvain Y."/>
            <person name="Coop G."/>
            <person name="Andolfatto P."/>
            <person name="Hu T.T."/>
            <person name="Blanchette M."/>
            <person name="Clark R.M."/>
            <person name="Quesneville H."/>
            <person name="Nordborg M."/>
            <person name="Gaut B.S."/>
            <person name="Lysak M.A."/>
            <person name="Jenkins J."/>
            <person name="Grimwood J."/>
            <person name="Chapman J."/>
            <person name="Prochnik S."/>
            <person name="Shu S."/>
            <person name="Rokhsar D."/>
            <person name="Schmutz J."/>
            <person name="Weigel D."/>
            <person name="Wright S.I."/>
        </authorList>
    </citation>
    <scope>NUCLEOTIDE SEQUENCE [LARGE SCALE GENOMIC DNA]</scope>
    <source>
        <strain evidence="2">cv. Monte Gargano</strain>
    </source>
</reference>
<evidence type="ECO:0000313" key="1">
    <source>
        <dbReference type="EMBL" id="EOA29421.1"/>
    </source>
</evidence>
<dbReference type="EMBL" id="KB870808">
    <property type="protein sequence ID" value="EOA29421.1"/>
    <property type="molecule type" value="Genomic_DNA"/>
</dbReference>
<dbReference type="PANTHER" id="PTHR31260:SF41">
    <property type="entry name" value="CYSTATIN DOMAIN-CONTAINING PROTEIN"/>
    <property type="match status" value="1"/>
</dbReference>
<accession>R0G293</accession>
<dbReference type="PANTHER" id="PTHR31260">
    <property type="entry name" value="CYSTATIN/MONELLIN SUPERFAMILY PROTEIN"/>
    <property type="match status" value="1"/>
</dbReference>
<dbReference type="Proteomes" id="UP000029121">
    <property type="component" value="Unassembled WGS sequence"/>
</dbReference>
<keyword evidence="2" id="KW-1185">Reference proteome</keyword>
<dbReference type="InterPro" id="IPR006462">
    <property type="entry name" value="MS5"/>
</dbReference>
<dbReference type="STRING" id="81985.R0G293"/>
<evidence type="ECO:0000313" key="2">
    <source>
        <dbReference type="Proteomes" id="UP000029121"/>
    </source>
</evidence>
<dbReference type="NCBIfam" id="TIGR01572">
    <property type="entry name" value="A_thl_para_3677"/>
    <property type="match status" value="1"/>
</dbReference>